<proteinExistence type="predicted"/>
<evidence type="ECO:0000256" key="6">
    <source>
        <dbReference type="ARBA" id="ARBA00023125"/>
    </source>
</evidence>
<evidence type="ECO:0000313" key="9">
    <source>
        <dbReference type="Proteomes" id="UP000162892"/>
    </source>
</evidence>
<keyword evidence="3" id="KW-0235">DNA replication</keyword>
<evidence type="ECO:0000256" key="2">
    <source>
        <dbReference type="ARBA" id="ARBA00022562"/>
    </source>
</evidence>
<dbReference type="OrthoDB" id="4382at10239"/>
<dbReference type="RefSeq" id="YP_004414801.1">
    <property type="nucleotide sequence ID" value="NC_015455.1"/>
</dbReference>
<dbReference type="GO" id="GO:0003677">
    <property type="term" value="F:DNA binding"/>
    <property type="evidence" value="ECO:0007669"/>
    <property type="project" value="UniProtKB-KW"/>
</dbReference>
<name>B6SBM3_9ADEN</name>
<keyword evidence="6" id="KW-0238">DNA-binding</keyword>
<organism evidence="8 9">
    <name type="scientific">Raptor adenovirus 1</name>
    <dbReference type="NCBI Taxonomy" id="1520002"/>
    <lineage>
        <taxon>Viruses</taxon>
        <taxon>Varidnaviria</taxon>
        <taxon>Bamfordvirae</taxon>
        <taxon>Preplasmiviricota</taxon>
        <taxon>Polisuviricotina</taxon>
        <taxon>Pharingeaviricetes</taxon>
        <taxon>Rowavirales</taxon>
        <taxon>Adenoviridae</taxon>
        <taxon>Siadenovirus</taxon>
        <taxon>Siadenovirus raptoris</taxon>
        <taxon>Raptor siadenovirus A</taxon>
    </lineage>
</organism>
<evidence type="ECO:0000256" key="4">
    <source>
        <dbReference type="ARBA" id="ARBA00023109"/>
    </source>
</evidence>
<dbReference type="GO" id="GO:0006260">
    <property type="term" value="P:DNA replication"/>
    <property type="evidence" value="ECO:0007669"/>
    <property type="project" value="UniProtKB-KW"/>
</dbReference>
<evidence type="ECO:0000256" key="3">
    <source>
        <dbReference type="ARBA" id="ARBA00022705"/>
    </source>
</evidence>
<keyword evidence="1" id="KW-0597">Phosphoprotein</keyword>
<keyword evidence="5" id="KW-0190">Covalent protein-DNA linkage</keyword>
<evidence type="ECO:0000256" key="1">
    <source>
        <dbReference type="ARBA" id="ARBA00022553"/>
    </source>
</evidence>
<evidence type="ECO:0000313" key="8">
    <source>
        <dbReference type="EMBL" id="ACH89467.1"/>
    </source>
</evidence>
<keyword evidence="2" id="KW-1048">Host nucleus</keyword>
<dbReference type="InterPro" id="IPR003391">
    <property type="entry name" value="Adeno_preterminal"/>
</dbReference>
<keyword evidence="4" id="KW-1194">Viral DNA replication</keyword>
<dbReference type="Pfam" id="PF02459">
    <property type="entry name" value="Adeno_terminal"/>
    <property type="match status" value="1"/>
</dbReference>
<dbReference type="GeneID" id="10526572"/>
<dbReference type="Proteomes" id="UP000162892">
    <property type="component" value="Segment"/>
</dbReference>
<protein>
    <submittedName>
        <fullName evidence="8">Terminal protein</fullName>
    </submittedName>
</protein>
<evidence type="ECO:0000256" key="7">
    <source>
        <dbReference type="SAM" id="MobiDB-lite"/>
    </source>
</evidence>
<dbReference type="KEGG" id="vg:10526572"/>
<accession>B6SBM3</accession>
<dbReference type="EMBL" id="EU715130">
    <property type="protein sequence ID" value="ACH89467.1"/>
    <property type="molecule type" value="Genomic_DNA"/>
</dbReference>
<dbReference type="GO" id="GO:0039693">
    <property type="term" value="P:viral DNA genome replication"/>
    <property type="evidence" value="ECO:0007669"/>
    <property type="project" value="UniProtKB-KW"/>
</dbReference>
<evidence type="ECO:0000256" key="5">
    <source>
        <dbReference type="ARBA" id="ARBA00023124"/>
    </source>
</evidence>
<reference evidence="8 9" key="1">
    <citation type="journal article" date="2009" name="Virus Res.">
        <title>Confirmation of a novel siadenovirus species detected in raptors: partial sequence and phylogenetic analysis.</title>
        <authorList>
            <person name="Kovacs E.R."/>
            <person name="Benko M."/>
        </authorList>
    </citation>
    <scope>NUCLEOTIDE SEQUENCE [LARGE SCALE GENOMIC DNA]</scope>
</reference>
<keyword evidence="9" id="KW-1185">Reference proteome</keyword>
<feature type="region of interest" description="Disordered" evidence="7">
    <location>
        <begin position="349"/>
        <end position="370"/>
    </location>
</feature>
<sequence>MNQELILTYARLTNQDEDTIRFMHLTQYTDQANIPEFVRSVQGLKWCSRFFNYQIKMFENLAPEGTAVQDPPYNNLPPPHLLIGYAYLFNVNNNYHFAQRTYTMSSYESDIGAGRRPRNFWSILSDCSYTISTRNVGLLAGPRFEENFLEIQEQILADRIAADMQARENLQGTGITLQPEALENISQQEKLNNLHVKNLDQFLSSPNFALHQRYSYETEKDVNTIQVINSILQMITNFYYNWKYKTEKEYLPFQDNWLQVMRDKYNYWSESKDKNYINSYIFALNMLNKDFELKGGARLRSGTTTGLPFQLRQRQNQRAITQQMRRNRGQIVQNFIESLPLIRRIRRPPRFPSPVEEEESPGEGPSRVEEEEVEAEEELGQEILRILQLVLNELRLELSEAAREHEIFSFGTQMYNLIQSAAEENRLTPEFIRRFFFYFFLMEHISSTLFYYHALLNLNVAFRRYVNFNYIQVIITGRDINGNVNLHRVWTNANVSPFLRIFRQIMRDVLLICDRPAEHLVTPLDEDDLLTSIGHRPESGNPTIYLNQARLREESVDTVTISFKLKPLGLVTTATNRQILRNATVVRQQEMRRLRQPRQPQ</sequence>